<name>R9W3I1_TRINI</name>
<proteinExistence type="evidence at transcript level"/>
<evidence type="ECO:0000313" key="2">
    <source>
        <dbReference type="EMBL" id="AGN91211.1"/>
    </source>
</evidence>
<dbReference type="EMBL" id="JX565529">
    <property type="protein sequence ID" value="AGN91211.1"/>
    <property type="molecule type" value="mRNA"/>
</dbReference>
<organism evidence="2">
    <name type="scientific">Trichoplusia ni</name>
    <name type="common">Cabbage looper</name>
    <dbReference type="NCBI Taxonomy" id="7111"/>
    <lineage>
        <taxon>Eukaryota</taxon>
        <taxon>Metazoa</taxon>
        <taxon>Ecdysozoa</taxon>
        <taxon>Arthropoda</taxon>
        <taxon>Hexapoda</taxon>
        <taxon>Insecta</taxon>
        <taxon>Pterygota</taxon>
        <taxon>Neoptera</taxon>
        <taxon>Endopterygota</taxon>
        <taxon>Lepidoptera</taxon>
        <taxon>Glossata</taxon>
        <taxon>Ditrysia</taxon>
        <taxon>Noctuoidea</taxon>
        <taxon>Noctuidae</taxon>
        <taxon>Plusiinae</taxon>
        <taxon>Trichoplusia</taxon>
    </lineage>
</organism>
<sequence length="73" mass="8250">MEVDVRITTAALLLFAASFVNAQNDGLRCTYMKEIPRGETPVFEIKDFDGVPWNQQPLIPLSQLWTRSPTPTL</sequence>
<feature type="signal peptide" evidence="1">
    <location>
        <begin position="1"/>
        <end position="22"/>
    </location>
</feature>
<dbReference type="AlphaFoldDB" id="R9W3I1"/>
<feature type="chain" id="PRO_5004481504" evidence="1">
    <location>
        <begin position="23"/>
        <end position="73"/>
    </location>
</feature>
<reference evidence="2" key="1">
    <citation type="journal article" date="2013" name="Insect Biochem. Mol. Biol.">
        <title>Sequence variation and differential splicing of the midgut cadherin gene in Trichoplusia ni.</title>
        <authorList>
            <person name="Zhang X."/>
            <person name="Kain W."/>
            <person name="Wang P."/>
        </authorList>
    </citation>
    <scope>NUCLEOTIDE SEQUENCE</scope>
</reference>
<evidence type="ECO:0000256" key="1">
    <source>
        <dbReference type="SAM" id="SignalP"/>
    </source>
</evidence>
<keyword evidence="1" id="KW-0732">Signal</keyword>
<accession>R9W3I1</accession>
<protein>
    <submittedName>
        <fullName evidence="2">Midgut cadherin</fullName>
    </submittedName>
</protein>